<dbReference type="Proteomes" id="UP000283805">
    <property type="component" value="Unassembled WGS sequence"/>
</dbReference>
<reference evidence="1 2" key="1">
    <citation type="submission" date="2018-09" db="EMBL/GenBank/DDBJ databases">
        <title>Genomic Encyclopedia of Archaeal and Bacterial Type Strains, Phase II (KMG-II): from individual species to whole genera.</title>
        <authorList>
            <person name="Goeker M."/>
        </authorList>
    </citation>
    <scope>NUCLEOTIDE SEQUENCE [LARGE SCALE GENOMIC DNA]</scope>
    <source>
        <strain evidence="1 2">DSM 13151</strain>
    </source>
</reference>
<accession>A0A419WNP0</accession>
<dbReference type="EMBL" id="RAPO01000001">
    <property type="protein sequence ID" value="RKD97058.1"/>
    <property type="molecule type" value="Genomic_DNA"/>
</dbReference>
<evidence type="ECO:0000313" key="1">
    <source>
        <dbReference type="EMBL" id="RKD97058.1"/>
    </source>
</evidence>
<name>A0A419WNP0_9EURY</name>
<evidence type="ECO:0000313" key="2">
    <source>
        <dbReference type="Proteomes" id="UP000283805"/>
    </source>
</evidence>
<dbReference type="AlphaFoldDB" id="A0A419WNP0"/>
<gene>
    <name evidence="1" type="ORF">ATJ93_0039</name>
</gene>
<organism evidence="1 2">
    <name type="scientific">Halopiger aswanensis</name>
    <dbReference type="NCBI Taxonomy" id="148449"/>
    <lineage>
        <taxon>Archaea</taxon>
        <taxon>Methanobacteriati</taxon>
        <taxon>Methanobacteriota</taxon>
        <taxon>Stenosarchaea group</taxon>
        <taxon>Halobacteria</taxon>
        <taxon>Halobacteriales</taxon>
        <taxon>Natrialbaceae</taxon>
        <taxon>Halopiger</taxon>
    </lineage>
</organism>
<sequence length="102" mass="10881">MGANAGGTTDITVTNETSQIVSASLLVTRLSDDAELLEDTISLDEDESEAYEEVASGARVKVRLAVDNGPENTYEWSDGETDASGLYVDIEADSITFSPFVQ</sequence>
<comment type="caution">
    <text evidence="1">The sequence shown here is derived from an EMBL/GenBank/DDBJ whole genome shotgun (WGS) entry which is preliminary data.</text>
</comment>
<proteinExistence type="predicted"/>
<keyword evidence="2" id="KW-1185">Reference proteome</keyword>
<protein>
    <submittedName>
        <fullName evidence="1">Uncharacterized protein</fullName>
    </submittedName>
</protein>